<dbReference type="InterPro" id="IPR007111">
    <property type="entry name" value="NACHT_NTPase"/>
</dbReference>
<protein>
    <recommendedName>
        <fullName evidence="1">NACHT domain-containing protein</fullName>
    </recommendedName>
</protein>
<dbReference type="PANTHER" id="PTHR46844:SF1">
    <property type="entry name" value="SLR5058 PROTEIN"/>
    <property type="match status" value="1"/>
</dbReference>
<dbReference type="PROSITE" id="PS50837">
    <property type="entry name" value="NACHT"/>
    <property type="match status" value="1"/>
</dbReference>
<accession>A0ABQ3MGW9</accession>
<comment type="caution">
    <text evidence="2">The sequence shown here is derived from an EMBL/GenBank/DDBJ whole genome shotgun (WGS) entry which is preliminary data.</text>
</comment>
<dbReference type="EMBL" id="BNAR01000005">
    <property type="protein sequence ID" value="GHH41648.1"/>
    <property type="molecule type" value="Genomic_DNA"/>
</dbReference>
<feature type="domain" description="NACHT" evidence="1">
    <location>
        <begin position="32"/>
        <end position="157"/>
    </location>
</feature>
<evidence type="ECO:0000259" key="1">
    <source>
        <dbReference type="PROSITE" id="PS50837"/>
    </source>
</evidence>
<organism evidence="2 3">
    <name type="scientific">Lentzea cavernae</name>
    <dbReference type="NCBI Taxonomy" id="2020703"/>
    <lineage>
        <taxon>Bacteria</taxon>
        <taxon>Bacillati</taxon>
        <taxon>Actinomycetota</taxon>
        <taxon>Actinomycetes</taxon>
        <taxon>Pseudonocardiales</taxon>
        <taxon>Pseudonocardiaceae</taxon>
        <taxon>Lentzea</taxon>
    </lineage>
</organism>
<proteinExistence type="predicted"/>
<dbReference type="Pfam" id="PF05729">
    <property type="entry name" value="NACHT"/>
    <property type="match status" value="1"/>
</dbReference>
<evidence type="ECO:0000313" key="2">
    <source>
        <dbReference type="EMBL" id="GHH41648.1"/>
    </source>
</evidence>
<dbReference type="SMART" id="SM00382">
    <property type="entry name" value="AAA"/>
    <property type="match status" value="1"/>
</dbReference>
<gene>
    <name evidence="2" type="ORF">GCM10017774_36600</name>
</gene>
<dbReference type="Proteomes" id="UP000605568">
    <property type="component" value="Unassembled WGS sequence"/>
</dbReference>
<reference evidence="3" key="1">
    <citation type="journal article" date="2019" name="Int. J. Syst. Evol. Microbiol.">
        <title>The Global Catalogue of Microorganisms (GCM) 10K type strain sequencing project: providing services to taxonomists for standard genome sequencing and annotation.</title>
        <authorList>
            <consortium name="The Broad Institute Genomics Platform"/>
            <consortium name="The Broad Institute Genome Sequencing Center for Infectious Disease"/>
            <person name="Wu L."/>
            <person name="Ma J."/>
        </authorList>
    </citation>
    <scope>NUCLEOTIDE SEQUENCE [LARGE SCALE GENOMIC DNA]</scope>
    <source>
        <strain evidence="3">CGMCC 4.7367</strain>
    </source>
</reference>
<dbReference type="InterPro" id="IPR027417">
    <property type="entry name" value="P-loop_NTPase"/>
</dbReference>
<name>A0ABQ3MGW9_9PSEU</name>
<sequence>MPYVKLYVAPVLRPEQEGSRVPVLRELAMPGQRSVILGDPGAGKSTLVAKLAHDIASDRVAEAEGKVPFLLVLRNFSNAFRKGGEGLAFYLQQICADPYNLTVPPGAIEYLLSSGRAVVLLDGLDELVSPELRSNVVQLVDGFVSRYSHVPVVVTARLIGYADAPLASDSFSVGVVYQMTSGQVKEYAHKWFALDEATPVSDRGSMAESFLRESEQVAELRANPLLLALLCAMYSSEHYIPRNLAQVYERCAVMLFDRWDSMRGIAIPLPFQGRLRGAVQHLAWKLFSAEESGKALPRRRIVRFLVEHLVAKKFDEDEAIGTAEKFLEFCAGRAWILTDVGSTETEPSYGFTHRTFLEFFAAEHLVRTNPTAERLWNTLSPRVFVGEWDVVAQIALQQLDRNVDGGAEEVLRLVLNAIEELPDHAVLLRSFAARILAYIQPAYDVIREVVAVAVRCAVDGTPDSRFHCWVGKYAFDEMHARDDALHELMYRSAPGNLEALLKNVAAELDSEIRTGNESAWLLLSKLDRHLIGADQRRVQAWSEIKLQLLDRHKRKLSKWRKNRPWWGIAGNIDPAQLVKQFGPEVLYLADSILTGSQPPLVTRLGKLSGSGLQIDFSLLENALIKAPLPWIDATRWYPSEIQGFAIATHWFGQVVAAAPLGTLPANVLALVFLPYLELQVSGASDLRLPDVPIINHLAVARAASEHHSKLMYSMAEGGIAWETQSFLVSWARREFDVLPSRPMPENL</sequence>
<dbReference type="InterPro" id="IPR003593">
    <property type="entry name" value="AAA+_ATPase"/>
</dbReference>
<dbReference type="PANTHER" id="PTHR46844">
    <property type="entry name" value="SLR5058 PROTEIN"/>
    <property type="match status" value="1"/>
</dbReference>
<keyword evidence="3" id="KW-1185">Reference proteome</keyword>
<dbReference type="Gene3D" id="3.40.50.300">
    <property type="entry name" value="P-loop containing nucleotide triphosphate hydrolases"/>
    <property type="match status" value="1"/>
</dbReference>
<evidence type="ECO:0000313" key="3">
    <source>
        <dbReference type="Proteomes" id="UP000605568"/>
    </source>
</evidence>
<dbReference type="SUPFAM" id="SSF52540">
    <property type="entry name" value="P-loop containing nucleoside triphosphate hydrolases"/>
    <property type="match status" value="1"/>
</dbReference>